<name>A0ABS1SFZ1_9MICO</name>
<dbReference type="EMBL" id="QYAC01000004">
    <property type="protein sequence ID" value="MBL3679237.1"/>
    <property type="molecule type" value="Genomic_DNA"/>
</dbReference>
<dbReference type="GO" id="GO:0016853">
    <property type="term" value="F:isomerase activity"/>
    <property type="evidence" value="ECO:0007669"/>
    <property type="project" value="UniProtKB-KW"/>
</dbReference>
<dbReference type="PROSITE" id="PS51257">
    <property type="entry name" value="PROKAR_LIPOPROTEIN"/>
    <property type="match status" value="1"/>
</dbReference>
<feature type="signal peptide" evidence="1">
    <location>
        <begin position="1"/>
        <end position="24"/>
    </location>
</feature>
<sequence>MLRRLVPATAVATLLIAGVTGCTAQSAASADCAPSMSPGALSDNVVVLGEFGQSPQITAPEGTEILSSQRTVITEAADRSSIASENSLVGVNMAFVDAESGKKLYESPGFVDGDMAPEYLLVSEDMANPLSEAVRCAAEGDRVALALSPEESMQLAMQLGGTPGSALVGVIDVTSTSPLAAQGPVRGLPNGYPAVVTNEDGVPGVVLPPRAAPKGTTSATRIEGDGVVVQADDNVIGQVLAVGWDGTPQQNTWNTGLMALGSEDQISQSGNTFRTELTGAQLGSQVVIVENEGGAARVVVVDVLGVN</sequence>
<dbReference type="Proteomes" id="UP001645859">
    <property type="component" value="Unassembled WGS sequence"/>
</dbReference>
<dbReference type="RefSeq" id="WP_202344523.1">
    <property type="nucleotide sequence ID" value="NZ_BAAAPI010000015.1"/>
</dbReference>
<feature type="chain" id="PRO_5046308546" evidence="1">
    <location>
        <begin position="25"/>
        <end position="307"/>
    </location>
</feature>
<evidence type="ECO:0000256" key="1">
    <source>
        <dbReference type="SAM" id="SignalP"/>
    </source>
</evidence>
<evidence type="ECO:0000313" key="2">
    <source>
        <dbReference type="EMBL" id="MBL3679237.1"/>
    </source>
</evidence>
<keyword evidence="2" id="KW-0413">Isomerase</keyword>
<evidence type="ECO:0000313" key="3">
    <source>
        <dbReference type="Proteomes" id="UP001645859"/>
    </source>
</evidence>
<comment type="caution">
    <text evidence="2">The sequence shown here is derived from an EMBL/GenBank/DDBJ whole genome shotgun (WGS) entry which is preliminary data.</text>
</comment>
<keyword evidence="1" id="KW-0732">Signal</keyword>
<keyword evidence="3" id="KW-1185">Reference proteome</keyword>
<organism evidence="2 3">
    <name type="scientific">Leucobacter chromiireducens subsp. solipictus</name>
    <dbReference type="NCBI Taxonomy" id="398235"/>
    <lineage>
        <taxon>Bacteria</taxon>
        <taxon>Bacillati</taxon>
        <taxon>Actinomycetota</taxon>
        <taxon>Actinomycetes</taxon>
        <taxon>Micrococcales</taxon>
        <taxon>Microbacteriaceae</taxon>
        <taxon>Leucobacter</taxon>
    </lineage>
</organism>
<reference evidence="2 3" key="1">
    <citation type="submission" date="2018-09" db="EMBL/GenBank/DDBJ databases">
        <title>Comparative genomics of Leucobacter spp.</title>
        <authorList>
            <person name="Reis A.C."/>
            <person name="Kolvenbach B.A."/>
            <person name="Corvini P.F.X."/>
            <person name="Nunes O.C."/>
        </authorList>
    </citation>
    <scope>NUCLEOTIDE SEQUENCE [LARGE SCALE GENOMIC DNA]</scope>
    <source>
        <strain evidence="2 3">TAN 31504</strain>
    </source>
</reference>
<accession>A0ABS1SFZ1</accession>
<proteinExistence type="predicted"/>
<gene>
    <name evidence="2" type="ORF">D3230_07985</name>
</gene>
<protein>
    <submittedName>
        <fullName evidence="2">Peptidylprolyl isomerase</fullName>
    </submittedName>
</protein>